<feature type="compositionally biased region" description="Polar residues" evidence="2">
    <location>
        <begin position="796"/>
        <end position="823"/>
    </location>
</feature>
<feature type="region of interest" description="Disordered" evidence="2">
    <location>
        <begin position="793"/>
        <end position="823"/>
    </location>
</feature>
<organism evidence="3 4">
    <name type="scientific">Rhodotorula taiwanensis</name>
    <dbReference type="NCBI Taxonomy" id="741276"/>
    <lineage>
        <taxon>Eukaryota</taxon>
        <taxon>Fungi</taxon>
        <taxon>Dikarya</taxon>
        <taxon>Basidiomycota</taxon>
        <taxon>Pucciniomycotina</taxon>
        <taxon>Microbotryomycetes</taxon>
        <taxon>Sporidiobolales</taxon>
        <taxon>Sporidiobolaceae</taxon>
        <taxon>Rhodotorula</taxon>
    </lineage>
</organism>
<evidence type="ECO:0000256" key="2">
    <source>
        <dbReference type="SAM" id="MobiDB-lite"/>
    </source>
</evidence>
<feature type="region of interest" description="Disordered" evidence="2">
    <location>
        <begin position="878"/>
        <end position="900"/>
    </location>
</feature>
<feature type="compositionally biased region" description="Low complexity" evidence="2">
    <location>
        <begin position="537"/>
        <end position="550"/>
    </location>
</feature>
<feature type="compositionally biased region" description="Acidic residues" evidence="2">
    <location>
        <begin position="336"/>
        <end position="349"/>
    </location>
</feature>
<gene>
    <name evidence="3" type="ORF">BMF94_6580</name>
</gene>
<feature type="compositionally biased region" description="Polar residues" evidence="2">
    <location>
        <begin position="979"/>
        <end position="991"/>
    </location>
</feature>
<feature type="compositionally biased region" description="Polar residues" evidence="2">
    <location>
        <begin position="50"/>
        <end position="61"/>
    </location>
</feature>
<feature type="compositionally biased region" description="Polar residues" evidence="2">
    <location>
        <begin position="20"/>
        <end position="33"/>
    </location>
</feature>
<comment type="caution">
    <text evidence="3">The sequence shown here is derived from an EMBL/GenBank/DDBJ whole genome shotgun (WGS) entry which is preliminary data.</text>
</comment>
<feature type="compositionally biased region" description="Polar residues" evidence="2">
    <location>
        <begin position="364"/>
        <end position="390"/>
    </location>
</feature>
<feature type="region of interest" description="Disordered" evidence="2">
    <location>
        <begin position="507"/>
        <end position="619"/>
    </location>
</feature>
<evidence type="ECO:0000256" key="1">
    <source>
        <dbReference type="SAM" id="Coils"/>
    </source>
</evidence>
<feature type="compositionally biased region" description="Low complexity" evidence="2">
    <location>
        <begin position="1117"/>
        <end position="1130"/>
    </location>
</feature>
<dbReference type="OrthoDB" id="4088568at2759"/>
<feature type="region of interest" description="Disordered" evidence="2">
    <location>
        <begin position="328"/>
        <end position="476"/>
    </location>
</feature>
<evidence type="ECO:0000313" key="3">
    <source>
        <dbReference type="EMBL" id="POY70405.1"/>
    </source>
</evidence>
<protein>
    <submittedName>
        <fullName evidence="3">Uncharacterized protein</fullName>
    </submittedName>
</protein>
<accession>A0A2S5B0X7</accession>
<feature type="region of interest" description="Disordered" evidence="2">
    <location>
        <begin position="1069"/>
        <end position="1179"/>
    </location>
</feature>
<name>A0A2S5B0X7_9BASI</name>
<feature type="region of interest" description="Disordered" evidence="2">
    <location>
        <begin position="948"/>
        <end position="999"/>
    </location>
</feature>
<dbReference type="STRING" id="741276.A0A2S5B0X7"/>
<feature type="compositionally biased region" description="Polar residues" evidence="2">
    <location>
        <begin position="1131"/>
        <end position="1140"/>
    </location>
</feature>
<dbReference type="AlphaFoldDB" id="A0A2S5B0X7"/>
<proteinExistence type="predicted"/>
<dbReference type="EMBL" id="PJQD01000118">
    <property type="protein sequence ID" value="POY70405.1"/>
    <property type="molecule type" value="Genomic_DNA"/>
</dbReference>
<feature type="compositionally biased region" description="Low complexity" evidence="2">
    <location>
        <begin position="1086"/>
        <end position="1100"/>
    </location>
</feature>
<evidence type="ECO:0000313" key="4">
    <source>
        <dbReference type="Proteomes" id="UP000237144"/>
    </source>
</evidence>
<feature type="coiled-coil region" evidence="1">
    <location>
        <begin position="196"/>
        <end position="237"/>
    </location>
</feature>
<dbReference type="Proteomes" id="UP000237144">
    <property type="component" value="Unassembled WGS sequence"/>
</dbReference>
<feature type="region of interest" description="Disordered" evidence="2">
    <location>
        <begin position="1"/>
        <end position="75"/>
    </location>
</feature>
<sequence>MPPGPPRSLDSSGELPSPLPTTFGSDSATTDSDAVNPPQDYAKLVRTLEQRSLSRSSSTPTVHGVRGGSAAAAGAAEGSAHQLIEQDLRLAAQIGQSLLTEKAALQTRLEQSERANQKLLERLNKAVRENAAFERRLEESLGNLDQADSSNRALLVSLEEDRKTISRLSHDSGRLVAVSATLKQLQIAHADTLEDLAAERKRADAAETRARKAHDRAEDLDERLRKACSDLEEMRQDKVLSAKRSSDALALLKARQAAATDSDATQAAGAHAGTDQTQTRELMRIVETLVEENHLLRSESMELHGLLEREREDQELAREENGFLSALGIRTNGDDAREEDEFEVGTETDEVPRRRSGFLPRRLSGSSVFSHTSPRLDQSQSSFANTSSESRPPAVRTRSGASAGKVPVGRPRSRRTQSMDVTAQIRPTLGITSVPSSPLRGEQETFDRSTSFFSHASEDVDNSLSSSGRTKRRHRPLSLSLNSSVFSNAPSTAPYPDAEESVLVSPFTRPNGHRRQSSQASFQYGLASPRAEYAPGRSMRSPRPSPSRRSSVVERVDAATQTSPAGRGRPTRTASEDQDRPRTPAPVGDCPSCDGLTASPASSSAARTRSQTPGSSRMPAEMRTAALGQLIEHSSKLLARVQAADIATQEQRLRKQHLAGDVKHLAQANIRELAQDIDNLRDRFRRVVELERAAQHKDSQSAASNSSGDFSLVTRRDFVALVKLLRDLLSETSRLRLLVNRVQLEPPLAYKLRELDAPASVTPTITVEKTLGQSASSAATTLLAPISRLLGGQAAEQPSTSDSVRPSLAQSRRGGSSTVSTATVNVEYGGGAVRAAESVESPKSQAVASPRDATTSVGRPRQVRRELSSIFAGASYNSTASRRTTPAGVRSQGIDMPAQPRAVPTNRFVSAAASAASSYMPFGRILASYRPAMSSTANAVIDSIPHAPPVLDSPFDDDDEDHSPPSTLLERQLRPRGLSDSSIRSSFTTHGGFSRPNPHHRVVTAAGLALSAETKPVPMIVAPGDSSLDRSGERDAAIAAMSSSPASLGAAMNALRQKLEEDEAETAHALAEGKTISRRASRAQLRGRTSTSRLRESSTLAVSPPPPVPPLPDDLRLSTSTATSDSSLTLPCQTSPSSAITIDEVPAPSAAPAPAPISISPSSRSGSVGPKEKEGGTTSLFGMVVSSAFGSLIGSGSLGGGDKRASTSGSHGPADNWKDRNRFG</sequence>
<feature type="coiled-coil region" evidence="1">
    <location>
        <begin position="663"/>
        <end position="690"/>
    </location>
</feature>
<feature type="coiled-coil region" evidence="1">
    <location>
        <begin position="102"/>
        <end position="143"/>
    </location>
</feature>
<feature type="region of interest" description="Disordered" evidence="2">
    <location>
        <begin position="835"/>
        <end position="861"/>
    </location>
</feature>
<feature type="compositionally biased region" description="Polar residues" evidence="2">
    <location>
        <begin position="841"/>
        <end position="857"/>
    </location>
</feature>
<feature type="compositionally biased region" description="Pro residues" evidence="2">
    <location>
        <begin position="1103"/>
        <end position="1112"/>
    </location>
</feature>
<keyword evidence="1" id="KW-0175">Coiled coil</keyword>
<reference evidence="3 4" key="1">
    <citation type="journal article" date="2018" name="Front. Microbiol.">
        <title>Prospects for Fungal Bioremediation of Acidic Radioactive Waste Sites: Characterization and Genome Sequence of Rhodotorula taiwanensis MD1149.</title>
        <authorList>
            <person name="Tkavc R."/>
            <person name="Matrosova V.Y."/>
            <person name="Grichenko O.E."/>
            <person name="Gostincar C."/>
            <person name="Volpe R.P."/>
            <person name="Klimenkova P."/>
            <person name="Gaidamakova E.K."/>
            <person name="Zhou C.E."/>
            <person name="Stewart B.J."/>
            <person name="Lyman M.G."/>
            <person name="Malfatti S.A."/>
            <person name="Rubinfeld B."/>
            <person name="Courtot M."/>
            <person name="Singh J."/>
            <person name="Dalgard C.L."/>
            <person name="Hamilton T."/>
            <person name="Frey K.G."/>
            <person name="Gunde-Cimerman N."/>
            <person name="Dugan L."/>
            <person name="Daly M.J."/>
        </authorList>
    </citation>
    <scope>NUCLEOTIDE SEQUENCE [LARGE SCALE GENOMIC DNA]</scope>
    <source>
        <strain evidence="3 4">MD1149</strain>
    </source>
</reference>
<feature type="region of interest" description="Disordered" evidence="2">
    <location>
        <begin position="1192"/>
        <end position="1224"/>
    </location>
</feature>
<keyword evidence="4" id="KW-1185">Reference proteome</keyword>